<evidence type="ECO:0000313" key="6">
    <source>
        <dbReference type="EMBL" id="MFC5751024.1"/>
    </source>
</evidence>
<protein>
    <submittedName>
        <fullName evidence="6">LLM class flavin-dependent oxidoreductase</fullName>
        <ecNumber evidence="6">1.-.-.-</ecNumber>
    </submittedName>
</protein>
<evidence type="ECO:0000256" key="2">
    <source>
        <dbReference type="ARBA" id="ARBA00022630"/>
    </source>
</evidence>
<sequence length="356" mass="38903">MKFGLFQTPYTRPERSPLETFTWAVDQAVAAENAGFSEFWAGQHFTLAWEAIPNPEMVLAAAARETSRITLAPGAHLLPYQHPAGLASQTSWLSHIAEGRYILGVATGVNPIDAQFHGLKNRADNLAMSIESLDIMEQVWSGEPFEYVGQYWTAAFPAQNDTHQLRDLRPHGGSMRIAMAGASPNSTSIQCAGSRGLIPLSFGGSPELVANHWENYLAGARETGRQDGLDRGIHHIAMEVFAADTDAEAERIVKEGPIGHAWREHLVPNEQGRARRAGIAPVWDSNSSMDELIRHKMVVGSPDTVAEKLQALIEKSGGWGTTLVFGHDFIDDPSPWNHSMELLANEVAPKIGSDVK</sequence>
<dbReference type="PANTHER" id="PTHR30137">
    <property type="entry name" value="LUCIFERASE-LIKE MONOOXYGENASE"/>
    <property type="match status" value="1"/>
</dbReference>
<dbReference type="GO" id="GO:0016491">
    <property type="term" value="F:oxidoreductase activity"/>
    <property type="evidence" value="ECO:0007669"/>
    <property type="project" value="UniProtKB-KW"/>
</dbReference>
<evidence type="ECO:0000256" key="3">
    <source>
        <dbReference type="ARBA" id="ARBA00023002"/>
    </source>
</evidence>
<comment type="similarity">
    <text evidence="1">Belongs to the bacterial luciferase oxidoreductase family.</text>
</comment>
<dbReference type="InterPro" id="IPR011251">
    <property type="entry name" value="Luciferase-like_dom"/>
</dbReference>
<evidence type="ECO:0000256" key="4">
    <source>
        <dbReference type="ARBA" id="ARBA00023033"/>
    </source>
</evidence>
<dbReference type="EMBL" id="JBHSON010000062">
    <property type="protein sequence ID" value="MFC5751024.1"/>
    <property type="molecule type" value="Genomic_DNA"/>
</dbReference>
<keyword evidence="4" id="KW-0503">Monooxygenase</keyword>
<organism evidence="6 7">
    <name type="scientific">Actinomadura rugatobispora</name>
    <dbReference type="NCBI Taxonomy" id="1994"/>
    <lineage>
        <taxon>Bacteria</taxon>
        <taxon>Bacillati</taxon>
        <taxon>Actinomycetota</taxon>
        <taxon>Actinomycetes</taxon>
        <taxon>Streptosporangiales</taxon>
        <taxon>Thermomonosporaceae</taxon>
        <taxon>Actinomadura</taxon>
    </lineage>
</organism>
<reference evidence="7" key="1">
    <citation type="journal article" date="2019" name="Int. J. Syst. Evol. Microbiol.">
        <title>The Global Catalogue of Microorganisms (GCM) 10K type strain sequencing project: providing services to taxonomists for standard genome sequencing and annotation.</title>
        <authorList>
            <consortium name="The Broad Institute Genomics Platform"/>
            <consortium name="The Broad Institute Genome Sequencing Center for Infectious Disease"/>
            <person name="Wu L."/>
            <person name="Ma J."/>
        </authorList>
    </citation>
    <scope>NUCLEOTIDE SEQUENCE [LARGE SCALE GENOMIC DNA]</scope>
    <source>
        <strain evidence="7">KCTC 42087</strain>
    </source>
</reference>
<dbReference type="Gene3D" id="3.20.20.30">
    <property type="entry name" value="Luciferase-like domain"/>
    <property type="match status" value="1"/>
</dbReference>
<evidence type="ECO:0000313" key="7">
    <source>
        <dbReference type="Proteomes" id="UP001596074"/>
    </source>
</evidence>
<keyword evidence="2" id="KW-0285">Flavoprotein</keyword>
<dbReference type="Proteomes" id="UP001596074">
    <property type="component" value="Unassembled WGS sequence"/>
</dbReference>
<keyword evidence="3 6" id="KW-0560">Oxidoreductase</keyword>
<evidence type="ECO:0000256" key="1">
    <source>
        <dbReference type="ARBA" id="ARBA00010426"/>
    </source>
</evidence>
<dbReference type="PANTHER" id="PTHR30137:SF16">
    <property type="entry name" value="BLL0895 PROTEIN"/>
    <property type="match status" value="1"/>
</dbReference>
<dbReference type="Pfam" id="PF00296">
    <property type="entry name" value="Bac_luciferase"/>
    <property type="match status" value="1"/>
</dbReference>
<dbReference type="InterPro" id="IPR050766">
    <property type="entry name" value="Bact_Lucif_Oxidored"/>
</dbReference>
<comment type="caution">
    <text evidence="6">The sequence shown here is derived from an EMBL/GenBank/DDBJ whole genome shotgun (WGS) entry which is preliminary data.</text>
</comment>
<proteinExistence type="inferred from homology"/>
<dbReference type="RefSeq" id="WP_378286892.1">
    <property type="nucleotide sequence ID" value="NZ_JBHSON010000062.1"/>
</dbReference>
<name>A0ABW1A6B8_9ACTN</name>
<evidence type="ECO:0000259" key="5">
    <source>
        <dbReference type="Pfam" id="PF00296"/>
    </source>
</evidence>
<feature type="domain" description="Luciferase-like" evidence="5">
    <location>
        <begin position="1"/>
        <end position="317"/>
    </location>
</feature>
<dbReference type="SUPFAM" id="SSF51679">
    <property type="entry name" value="Bacterial luciferase-like"/>
    <property type="match status" value="1"/>
</dbReference>
<dbReference type="InterPro" id="IPR036661">
    <property type="entry name" value="Luciferase-like_sf"/>
</dbReference>
<gene>
    <name evidence="6" type="ORF">ACFPZN_35855</name>
</gene>
<dbReference type="EC" id="1.-.-.-" evidence="6"/>
<keyword evidence="7" id="KW-1185">Reference proteome</keyword>
<accession>A0ABW1A6B8</accession>